<dbReference type="InterPro" id="IPR013249">
    <property type="entry name" value="RNA_pol_sigma70_r4_t2"/>
</dbReference>
<dbReference type="STRING" id="1401.BK123_06355"/>
<accession>A0A1R1B570</accession>
<evidence type="ECO:0000313" key="8">
    <source>
        <dbReference type="Proteomes" id="UP000187074"/>
    </source>
</evidence>
<dbReference type="GO" id="GO:0016987">
    <property type="term" value="F:sigma factor activity"/>
    <property type="evidence" value="ECO:0007669"/>
    <property type="project" value="UniProtKB-KW"/>
</dbReference>
<dbReference type="SUPFAM" id="SSF88946">
    <property type="entry name" value="Sigma2 domain of RNA polymerase sigma factors"/>
    <property type="match status" value="1"/>
</dbReference>
<keyword evidence="3" id="KW-0731">Sigma factor</keyword>
<dbReference type="AlphaFoldDB" id="A0A1R1B570"/>
<organism evidence="7 8">
    <name type="scientific">Paenibacillus lautus</name>
    <name type="common">Bacillus lautus</name>
    <dbReference type="NCBI Taxonomy" id="1401"/>
    <lineage>
        <taxon>Bacteria</taxon>
        <taxon>Bacillati</taxon>
        <taxon>Bacillota</taxon>
        <taxon>Bacilli</taxon>
        <taxon>Bacillales</taxon>
        <taxon>Paenibacillaceae</taxon>
        <taxon>Paenibacillus</taxon>
    </lineage>
</organism>
<dbReference type="PANTHER" id="PTHR43133:SF51">
    <property type="entry name" value="RNA POLYMERASE SIGMA FACTOR"/>
    <property type="match status" value="1"/>
</dbReference>
<dbReference type="GO" id="GO:0003677">
    <property type="term" value="F:DNA binding"/>
    <property type="evidence" value="ECO:0007669"/>
    <property type="project" value="InterPro"/>
</dbReference>
<dbReference type="InterPro" id="IPR014284">
    <property type="entry name" value="RNA_pol_sigma-70_dom"/>
</dbReference>
<feature type="domain" description="RNA polymerase sigma-70 region 2" evidence="5">
    <location>
        <begin position="22"/>
        <end position="89"/>
    </location>
</feature>
<keyword evidence="2" id="KW-0805">Transcription regulation</keyword>
<dbReference type="Pfam" id="PF08281">
    <property type="entry name" value="Sigma70_r4_2"/>
    <property type="match status" value="1"/>
</dbReference>
<evidence type="ECO:0000313" key="7">
    <source>
        <dbReference type="EMBL" id="OME94735.1"/>
    </source>
</evidence>
<name>A0A1R1B570_PAELA</name>
<evidence type="ECO:0000259" key="6">
    <source>
        <dbReference type="Pfam" id="PF08281"/>
    </source>
</evidence>
<dbReference type="InterPro" id="IPR036388">
    <property type="entry name" value="WH-like_DNA-bd_sf"/>
</dbReference>
<dbReference type="NCBIfam" id="TIGR02937">
    <property type="entry name" value="sigma70-ECF"/>
    <property type="match status" value="1"/>
</dbReference>
<dbReference type="InterPro" id="IPR039425">
    <property type="entry name" value="RNA_pol_sigma-70-like"/>
</dbReference>
<evidence type="ECO:0000259" key="5">
    <source>
        <dbReference type="Pfam" id="PF04542"/>
    </source>
</evidence>
<dbReference type="InterPro" id="IPR007627">
    <property type="entry name" value="RNA_pol_sigma70_r2"/>
</dbReference>
<dbReference type="Proteomes" id="UP000187074">
    <property type="component" value="Unassembled WGS sequence"/>
</dbReference>
<dbReference type="InterPro" id="IPR013324">
    <property type="entry name" value="RNA_pol_sigma_r3/r4-like"/>
</dbReference>
<sequence length="187" mass="21292">MESEERLFELCRKGNKDAFFKLVEPLLSRVYSTSAAILRSTHLAEDAVQNTLIEAYQAIIKGKKIRNFKSWFNHLAACRALDLVRQRSRHANVSGNIDELELPDEHESPLEAVLKKERGSELLECVMSLDIHHRSVIALYYYQELSIDEIADVLGIKAGTVKSRLHAARLKLSQTASRLKMEQVIEC</sequence>
<evidence type="ECO:0000256" key="1">
    <source>
        <dbReference type="ARBA" id="ARBA00010641"/>
    </source>
</evidence>
<keyword evidence="4" id="KW-0804">Transcription</keyword>
<proteinExistence type="inferred from homology"/>
<dbReference type="InterPro" id="IPR013325">
    <property type="entry name" value="RNA_pol_sigma_r2"/>
</dbReference>
<comment type="similarity">
    <text evidence="1">Belongs to the sigma-70 factor family. ECF subfamily.</text>
</comment>
<dbReference type="SUPFAM" id="SSF88659">
    <property type="entry name" value="Sigma3 and sigma4 domains of RNA polymerase sigma factors"/>
    <property type="match status" value="1"/>
</dbReference>
<evidence type="ECO:0000256" key="4">
    <source>
        <dbReference type="ARBA" id="ARBA00023163"/>
    </source>
</evidence>
<evidence type="ECO:0000256" key="3">
    <source>
        <dbReference type="ARBA" id="ARBA00023082"/>
    </source>
</evidence>
<dbReference type="PANTHER" id="PTHR43133">
    <property type="entry name" value="RNA POLYMERASE ECF-TYPE SIGMA FACTO"/>
    <property type="match status" value="1"/>
</dbReference>
<dbReference type="CDD" id="cd06171">
    <property type="entry name" value="Sigma70_r4"/>
    <property type="match status" value="1"/>
</dbReference>
<feature type="domain" description="RNA polymerase sigma factor 70 region 4 type 2" evidence="6">
    <location>
        <begin position="121"/>
        <end position="172"/>
    </location>
</feature>
<dbReference type="RefSeq" id="WP_076321556.1">
    <property type="nucleotide sequence ID" value="NZ_BOSB01000005.1"/>
</dbReference>
<evidence type="ECO:0000256" key="2">
    <source>
        <dbReference type="ARBA" id="ARBA00023015"/>
    </source>
</evidence>
<comment type="caution">
    <text evidence="7">The sequence shown here is derived from an EMBL/GenBank/DDBJ whole genome shotgun (WGS) entry which is preliminary data.</text>
</comment>
<dbReference type="Gene3D" id="1.10.1740.10">
    <property type="match status" value="1"/>
</dbReference>
<dbReference type="EMBL" id="MRTF01000002">
    <property type="protein sequence ID" value="OME94735.1"/>
    <property type="molecule type" value="Genomic_DNA"/>
</dbReference>
<protein>
    <submittedName>
        <fullName evidence="7">RNA polymerase subunit sigma-24</fullName>
    </submittedName>
</protein>
<dbReference type="Pfam" id="PF04542">
    <property type="entry name" value="Sigma70_r2"/>
    <property type="match status" value="1"/>
</dbReference>
<dbReference type="GO" id="GO:0006352">
    <property type="term" value="P:DNA-templated transcription initiation"/>
    <property type="evidence" value="ECO:0007669"/>
    <property type="project" value="InterPro"/>
</dbReference>
<gene>
    <name evidence="7" type="ORF">BK123_06355</name>
</gene>
<dbReference type="Gene3D" id="1.10.10.10">
    <property type="entry name" value="Winged helix-like DNA-binding domain superfamily/Winged helix DNA-binding domain"/>
    <property type="match status" value="1"/>
</dbReference>
<reference evidence="7 8" key="1">
    <citation type="submission" date="2016-11" db="EMBL/GenBank/DDBJ databases">
        <title>Paenibacillus species isolates.</title>
        <authorList>
            <person name="Beno S.M."/>
        </authorList>
    </citation>
    <scope>NUCLEOTIDE SEQUENCE [LARGE SCALE GENOMIC DNA]</scope>
    <source>
        <strain evidence="7 8">FSL F4-0100</strain>
    </source>
</reference>
<dbReference type="OrthoDB" id="9784984at2"/>